<dbReference type="Proteomes" id="UP001596113">
    <property type="component" value="Unassembled WGS sequence"/>
</dbReference>
<protein>
    <recommendedName>
        <fullName evidence="3">Zinc ribbon domain-containing protein</fullName>
    </recommendedName>
</protein>
<evidence type="ECO:0000313" key="1">
    <source>
        <dbReference type="EMBL" id="MFC5404681.1"/>
    </source>
</evidence>
<name>A0ABW0HTZ8_9BACL</name>
<comment type="caution">
    <text evidence="1">The sequence shown here is derived from an EMBL/GenBank/DDBJ whole genome shotgun (WGS) entry which is preliminary data.</text>
</comment>
<keyword evidence="2" id="KW-1185">Reference proteome</keyword>
<reference evidence="2" key="1">
    <citation type="journal article" date="2019" name="Int. J. Syst. Evol. Microbiol.">
        <title>The Global Catalogue of Microorganisms (GCM) 10K type strain sequencing project: providing services to taxonomists for standard genome sequencing and annotation.</title>
        <authorList>
            <consortium name="The Broad Institute Genomics Platform"/>
            <consortium name="The Broad Institute Genome Sequencing Center for Infectious Disease"/>
            <person name="Wu L."/>
            <person name="Ma J."/>
        </authorList>
    </citation>
    <scope>NUCLEOTIDE SEQUENCE [LARGE SCALE GENOMIC DNA]</scope>
    <source>
        <strain evidence="2">CGMCC 1.18575</strain>
    </source>
</reference>
<sequence>MKMMWCWRCKCEMPMLDEAEYARIHKLYGDCMRATMEFRQKHGLSLEQISMDDRFSPVVKEYEKITGVSGIHHNAIMHHQISLFGAPCQYCGKPLRTPNAKLCASCGQPK</sequence>
<dbReference type="EMBL" id="JBHSMI010000028">
    <property type="protein sequence ID" value="MFC5404681.1"/>
    <property type="molecule type" value="Genomic_DNA"/>
</dbReference>
<gene>
    <name evidence="1" type="ORF">ACFPOF_18240</name>
</gene>
<evidence type="ECO:0008006" key="3">
    <source>
        <dbReference type="Google" id="ProtNLM"/>
    </source>
</evidence>
<organism evidence="1 2">
    <name type="scientific">Cohnella soli</name>
    <dbReference type="NCBI Taxonomy" id="425005"/>
    <lineage>
        <taxon>Bacteria</taxon>
        <taxon>Bacillati</taxon>
        <taxon>Bacillota</taxon>
        <taxon>Bacilli</taxon>
        <taxon>Bacillales</taxon>
        <taxon>Paenibacillaceae</taxon>
        <taxon>Cohnella</taxon>
    </lineage>
</organism>
<evidence type="ECO:0000313" key="2">
    <source>
        <dbReference type="Proteomes" id="UP001596113"/>
    </source>
</evidence>
<proteinExistence type="predicted"/>
<dbReference type="RefSeq" id="WP_378135193.1">
    <property type="nucleotide sequence ID" value="NZ_JBHSMI010000028.1"/>
</dbReference>
<accession>A0ABW0HTZ8</accession>